<comment type="caution">
    <text evidence="8">The sequence shown here is derived from an EMBL/GenBank/DDBJ whole genome shotgun (WGS) entry which is preliminary data.</text>
</comment>
<sequence length="939" mass="105816">MRRLGLLFIFLVINSLAFGQQGVISGKVTDKKTGEGVIGATVLVTGTVQAAPVDVQGNYELKLDPGTYNITMTYIGYKPLTFGGIVVTANGKTTLNGVMEENVTNLKEVTVTGQKQTGTEVAMIQDLKKSEVVVSGMSNDQIVRTLDRDAAEVVKRIPGVTIQNNNFIVIRGLAERYNTVLLNDALTPSAEVDTRSFSFDILPSSVIDRILIFKSGSPELPGEMGGGVVKVYTKNSVLENATSLSVSSWVRGGTTFDNGYMVSNRSKTDWLGFDNGQRQLSDNAPSGLVKTSDASPEQRGELSRNLRSTTWLPRYISAKPDLRASLGLSRRYEIGSAYLSNVTSISYSNTREQYSIQRNRYIKEIDPSTGLPAEQYAFNDERAVTGVRLGIIHNWQVRLNNRNRLEFRNFLNQYATDEVVHRTGRDEDKLRDDFAMHYQSRTIYAGQLQGAHDLGQNEHTTVSWSAGYNYVYRDEPDYSRYRNQQQQLPGVERPWLVNIPNEGNIADASRFFSELHENTVMASGQWERRWAGRDSTRANQYKLRAGFYTEHKARSLANRYFSYVRGTNFENTDLELLPIDRIFAPENLDPIKGFTVDEGTKPQDRYEAENTLYAEYIGIVAPISDKFNISGGLRVEHNNRRLRDGGNGDYRELRTIPLPSFNATFNFNDRSLLRLAGSKTVNRPEFREVAPYRYYDYTTNAIILGDSTLKTATIYNADLRYEFYPSRSELISVGVFYKKFNDAIEQVTYKQTSTQLYMTYQNAASAYDIGAEIEVRKGLIDLTESSFLQHLSFVLNASVIKSRVKLESNATNEGFALSDRPLQGQSPYVVNAGLFYQDTDRKWQVSAQYNVIGQRFTFIGDQTDNYSAIEMPRHVIDLAITKGVGEHLQIKAGIQDLLNQPVRQLYDFNANSKIDSNERGSFGTYRRGTYSTLGLVYNF</sequence>
<dbReference type="Pfam" id="PF00593">
    <property type="entry name" value="TonB_dep_Rec_b-barrel"/>
    <property type="match status" value="1"/>
</dbReference>
<comment type="subcellular location">
    <subcellularLocation>
        <location evidence="1 4">Cell outer membrane</location>
    </subcellularLocation>
</comment>
<keyword evidence="9" id="KW-1185">Reference proteome</keyword>
<feature type="domain" description="TonB-dependent receptor-like beta-barrel" evidence="6">
    <location>
        <begin position="400"/>
        <end position="896"/>
    </location>
</feature>
<keyword evidence="2 4" id="KW-0472">Membrane</keyword>
<dbReference type="Pfam" id="PF07715">
    <property type="entry name" value="Plug"/>
    <property type="match status" value="1"/>
</dbReference>
<evidence type="ECO:0000256" key="1">
    <source>
        <dbReference type="ARBA" id="ARBA00004442"/>
    </source>
</evidence>
<gene>
    <name evidence="8" type="ORF">E5K02_12925</name>
</gene>
<evidence type="ECO:0000259" key="7">
    <source>
        <dbReference type="Pfam" id="PF07715"/>
    </source>
</evidence>
<dbReference type="Gene3D" id="2.60.40.1120">
    <property type="entry name" value="Carboxypeptidase-like, regulatory domain"/>
    <property type="match status" value="1"/>
</dbReference>
<dbReference type="PANTHER" id="PTHR40980:SF4">
    <property type="entry name" value="TONB-DEPENDENT RECEPTOR-LIKE BETA-BARREL DOMAIN-CONTAINING PROTEIN"/>
    <property type="match status" value="1"/>
</dbReference>
<dbReference type="InterPro" id="IPR037066">
    <property type="entry name" value="Plug_dom_sf"/>
</dbReference>
<name>A0A4Z0QD51_9BACT</name>
<keyword evidence="4" id="KW-0798">TonB box</keyword>
<feature type="domain" description="TonB-dependent receptor plug" evidence="7">
    <location>
        <begin position="128"/>
        <end position="225"/>
    </location>
</feature>
<dbReference type="Gene3D" id="2.170.130.10">
    <property type="entry name" value="TonB-dependent receptor, plug domain"/>
    <property type="match status" value="1"/>
</dbReference>
<reference evidence="8 9" key="1">
    <citation type="submission" date="2019-04" db="EMBL/GenBank/DDBJ databases">
        <authorList>
            <person name="Feng G."/>
            <person name="Zhang J."/>
            <person name="Zhu H."/>
        </authorList>
    </citation>
    <scope>NUCLEOTIDE SEQUENCE [LARGE SCALE GENOMIC DNA]</scope>
    <source>
        <strain evidence="8 9">9PBR-1</strain>
    </source>
</reference>
<organism evidence="8 9">
    <name type="scientific">Hymenobacter metallicola</name>
    <dbReference type="NCBI Taxonomy" id="2563114"/>
    <lineage>
        <taxon>Bacteria</taxon>
        <taxon>Pseudomonadati</taxon>
        <taxon>Bacteroidota</taxon>
        <taxon>Cytophagia</taxon>
        <taxon>Cytophagales</taxon>
        <taxon>Hymenobacteraceae</taxon>
        <taxon>Hymenobacter</taxon>
    </lineage>
</organism>
<dbReference type="Proteomes" id="UP000298471">
    <property type="component" value="Unassembled WGS sequence"/>
</dbReference>
<keyword evidence="3" id="KW-0998">Cell outer membrane</keyword>
<dbReference type="OrthoDB" id="9768470at2"/>
<dbReference type="RefSeq" id="WP_135395189.1">
    <property type="nucleotide sequence ID" value="NZ_SRMB01000002.1"/>
</dbReference>
<dbReference type="PANTHER" id="PTHR40980">
    <property type="entry name" value="PLUG DOMAIN-CONTAINING PROTEIN"/>
    <property type="match status" value="1"/>
</dbReference>
<evidence type="ECO:0000256" key="5">
    <source>
        <dbReference type="SAM" id="MobiDB-lite"/>
    </source>
</evidence>
<evidence type="ECO:0000256" key="3">
    <source>
        <dbReference type="ARBA" id="ARBA00023237"/>
    </source>
</evidence>
<proteinExistence type="inferred from homology"/>
<accession>A0A4Z0QD51</accession>
<dbReference type="AlphaFoldDB" id="A0A4Z0QD51"/>
<evidence type="ECO:0000259" key="6">
    <source>
        <dbReference type="Pfam" id="PF00593"/>
    </source>
</evidence>
<evidence type="ECO:0000256" key="2">
    <source>
        <dbReference type="ARBA" id="ARBA00023136"/>
    </source>
</evidence>
<protein>
    <submittedName>
        <fullName evidence="8">TonB-dependent receptor</fullName>
    </submittedName>
</protein>
<evidence type="ECO:0000256" key="4">
    <source>
        <dbReference type="RuleBase" id="RU003357"/>
    </source>
</evidence>
<dbReference type="InterPro" id="IPR000531">
    <property type="entry name" value="Beta-barrel_TonB"/>
</dbReference>
<dbReference type="Gene3D" id="2.40.170.20">
    <property type="entry name" value="TonB-dependent receptor, beta-barrel domain"/>
    <property type="match status" value="1"/>
</dbReference>
<keyword evidence="8" id="KW-0675">Receptor</keyword>
<dbReference type="SUPFAM" id="SSF49464">
    <property type="entry name" value="Carboxypeptidase regulatory domain-like"/>
    <property type="match status" value="1"/>
</dbReference>
<dbReference type="InterPro" id="IPR012910">
    <property type="entry name" value="Plug_dom"/>
</dbReference>
<dbReference type="Pfam" id="PF13715">
    <property type="entry name" value="CarbopepD_reg_2"/>
    <property type="match status" value="1"/>
</dbReference>
<dbReference type="SUPFAM" id="SSF56935">
    <property type="entry name" value="Porins"/>
    <property type="match status" value="1"/>
</dbReference>
<feature type="region of interest" description="Disordered" evidence="5">
    <location>
        <begin position="281"/>
        <end position="302"/>
    </location>
</feature>
<dbReference type="EMBL" id="SRMB01000002">
    <property type="protein sequence ID" value="TGE27289.1"/>
    <property type="molecule type" value="Genomic_DNA"/>
</dbReference>
<evidence type="ECO:0000313" key="9">
    <source>
        <dbReference type="Proteomes" id="UP000298471"/>
    </source>
</evidence>
<dbReference type="InterPro" id="IPR008969">
    <property type="entry name" value="CarboxyPept-like_regulatory"/>
</dbReference>
<dbReference type="GO" id="GO:0009279">
    <property type="term" value="C:cell outer membrane"/>
    <property type="evidence" value="ECO:0007669"/>
    <property type="project" value="UniProtKB-SubCell"/>
</dbReference>
<evidence type="ECO:0000313" key="8">
    <source>
        <dbReference type="EMBL" id="TGE27289.1"/>
    </source>
</evidence>
<dbReference type="InterPro" id="IPR036942">
    <property type="entry name" value="Beta-barrel_TonB_sf"/>
</dbReference>
<comment type="similarity">
    <text evidence="4">Belongs to the TonB-dependent receptor family.</text>
</comment>